<dbReference type="PANTHER" id="PTHR31650:SF34">
    <property type="entry name" value="O-ACYLTRANSFERASE WSD1-LIKE ISOFORM X1"/>
    <property type="match status" value="1"/>
</dbReference>
<accession>A0A7J6WVT7</accession>
<dbReference type="OrthoDB" id="619536at2759"/>
<dbReference type="GO" id="GO:0019432">
    <property type="term" value="P:triglyceride biosynthetic process"/>
    <property type="evidence" value="ECO:0007669"/>
    <property type="project" value="TreeGrafter"/>
</dbReference>
<organism evidence="2 3">
    <name type="scientific">Thalictrum thalictroides</name>
    <name type="common">Rue-anemone</name>
    <name type="synonym">Anemone thalictroides</name>
    <dbReference type="NCBI Taxonomy" id="46969"/>
    <lineage>
        <taxon>Eukaryota</taxon>
        <taxon>Viridiplantae</taxon>
        <taxon>Streptophyta</taxon>
        <taxon>Embryophyta</taxon>
        <taxon>Tracheophyta</taxon>
        <taxon>Spermatophyta</taxon>
        <taxon>Magnoliopsida</taxon>
        <taxon>Ranunculales</taxon>
        <taxon>Ranunculaceae</taxon>
        <taxon>Thalictroideae</taxon>
        <taxon>Thalictrum</taxon>
    </lineage>
</organism>
<evidence type="ECO:0000313" key="3">
    <source>
        <dbReference type="Proteomes" id="UP000554482"/>
    </source>
</evidence>
<proteinExistence type="predicted"/>
<feature type="domain" description="O-acyltransferase WSD1 C-terminal" evidence="1">
    <location>
        <begin position="1"/>
        <end position="71"/>
    </location>
</feature>
<comment type="caution">
    <text evidence="2">The sequence shown here is derived from an EMBL/GenBank/DDBJ whole genome shotgun (WGS) entry which is preliminary data.</text>
</comment>
<keyword evidence="3" id="KW-1185">Reference proteome</keyword>
<gene>
    <name evidence="2" type="ORF">FRX31_009384</name>
</gene>
<dbReference type="InterPro" id="IPR009721">
    <property type="entry name" value="O-acyltransferase_WSD1_C"/>
</dbReference>
<evidence type="ECO:0000259" key="1">
    <source>
        <dbReference type="Pfam" id="PF06974"/>
    </source>
</evidence>
<name>A0A7J6WVT7_THATH</name>
<dbReference type="AlphaFoldDB" id="A0A7J6WVT7"/>
<dbReference type="PANTHER" id="PTHR31650">
    <property type="entry name" value="O-ACYLTRANSFERASE (WSD1-LIKE) FAMILY PROTEIN"/>
    <property type="match status" value="1"/>
</dbReference>
<reference evidence="2 3" key="1">
    <citation type="submission" date="2020-06" db="EMBL/GenBank/DDBJ databases">
        <title>Transcriptomic and genomic resources for Thalictrum thalictroides and T. hernandezii: Facilitating candidate gene discovery in an emerging model plant lineage.</title>
        <authorList>
            <person name="Arias T."/>
            <person name="Riano-Pachon D.M."/>
            <person name="Di Stilio V.S."/>
        </authorList>
    </citation>
    <scope>NUCLEOTIDE SEQUENCE [LARGE SCALE GENOMIC DNA]</scope>
    <source>
        <strain evidence="3">cv. WT478/WT964</strain>
        <tissue evidence="2">Leaves</tissue>
    </source>
</reference>
<dbReference type="GO" id="GO:0005886">
    <property type="term" value="C:plasma membrane"/>
    <property type="evidence" value="ECO:0007669"/>
    <property type="project" value="TreeGrafter"/>
</dbReference>
<dbReference type="EMBL" id="JABWDY010009974">
    <property type="protein sequence ID" value="KAF5201027.1"/>
    <property type="molecule type" value="Genomic_DNA"/>
</dbReference>
<dbReference type="Proteomes" id="UP000554482">
    <property type="component" value="Unassembled WGS sequence"/>
</dbReference>
<evidence type="ECO:0000313" key="2">
    <source>
        <dbReference type="EMBL" id="KAF5201027.1"/>
    </source>
</evidence>
<dbReference type="GO" id="GO:0008374">
    <property type="term" value="F:O-acyltransferase activity"/>
    <property type="evidence" value="ECO:0007669"/>
    <property type="project" value="InterPro"/>
</dbReference>
<dbReference type="InterPro" id="IPR045034">
    <property type="entry name" value="O-acyltransferase_WSD1-like"/>
</dbReference>
<protein>
    <recommendedName>
        <fullName evidence="1">O-acyltransferase WSD1 C-terminal domain-containing protein</fullName>
    </recommendedName>
</protein>
<sequence>MITNLIGPNEKMAMAGHPVGSCYFIVAGLPQSLTFTTASWMGQLRITATLEKNFIDSQLFNSCMKDAFENIFQAACEAVHVYDHLHYFCACRVLLSLQHLGDVDGTIEDNSNNGKEFY</sequence>
<dbReference type="Pfam" id="PF06974">
    <property type="entry name" value="WS_DGAT_C"/>
    <property type="match status" value="1"/>
</dbReference>